<proteinExistence type="predicted"/>
<sequence length="106" mass="11668">MTCLGWGKKKLPWLSLLVLIDQHLPQESTPVEAPTETLEHYHQSPLSKSTENLQNICSEISLDNTTSTISNNSSLPIAEIVLDSFPVKTFSVQEEEMTDIEGAIAG</sequence>
<keyword evidence="1" id="KW-0732">Signal</keyword>
<comment type="caution">
    <text evidence="2">The sequence shown here is derived from an EMBL/GenBank/DDBJ whole genome shotgun (WGS) entry which is preliminary data.</text>
</comment>
<accession>A0A4Y2AE24</accession>
<evidence type="ECO:0000313" key="2">
    <source>
        <dbReference type="EMBL" id="GBL78093.1"/>
    </source>
</evidence>
<evidence type="ECO:0000256" key="1">
    <source>
        <dbReference type="SAM" id="SignalP"/>
    </source>
</evidence>
<dbReference type="EMBL" id="BGPR01000014">
    <property type="protein sequence ID" value="GBL78093.1"/>
    <property type="molecule type" value="Genomic_DNA"/>
</dbReference>
<gene>
    <name evidence="2" type="ORF">AVEN_143388_1</name>
</gene>
<dbReference type="AlphaFoldDB" id="A0A4Y2AE24"/>
<feature type="signal peptide" evidence="1">
    <location>
        <begin position="1"/>
        <end position="25"/>
    </location>
</feature>
<reference evidence="2 3" key="1">
    <citation type="journal article" date="2019" name="Sci. Rep.">
        <title>Orb-weaving spider Araneus ventricosus genome elucidates the spidroin gene catalogue.</title>
        <authorList>
            <person name="Kono N."/>
            <person name="Nakamura H."/>
            <person name="Ohtoshi R."/>
            <person name="Moran D.A.P."/>
            <person name="Shinohara A."/>
            <person name="Yoshida Y."/>
            <person name="Fujiwara M."/>
            <person name="Mori M."/>
            <person name="Tomita M."/>
            <person name="Arakawa K."/>
        </authorList>
    </citation>
    <scope>NUCLEOTIDE SEQUENCE [LARGE SCALE GENOMIC DNA]</scope>
</reference>
<evidence type="ECO:0000313" key="3">
    <source>
        <dbReference type="Proteomes" id="UP000499080"/>
    </source>
</evidence>
<dbReference type="Proteomes" id="UP000499080">
    <property type="component" value="Unassembled WGS sequence"/>
</dbReference>
<organism evidence="2 3">
    <name type="scientific">Araneus ventricosus</name>
    <name type="common">Orbweaver spider</name>
    <name type="synonym">Epeira ventricosa</name>
    <dbReference type="NCBI Taxonomy" id="182803"/>
    <lineage>
        <taxon>Eukaryota</taxon>
        <taxon>Metazoa</taxon>
        <taxon>Ecdysozoa</taxon>
        <taxon>Arthropoda</taxon>
        <taxon>Chelicerata</taxon>
        <taxon>Arachnida</taxon>
        <taxon>Araneae</taxon>
        <taxon>Araneomorphae</taxon>
        <taxon>Entelegynae</taxon>
        <taxon>Araneoidea</taxon>
        <taxon>Araneidae</taxon>
        <taxon>Araneus</taxon>
    </lineage>
</organism>
<name>A0A4Y2AE24_ARAVE</name>
<feature type="chain" id="PRO_5021184605" evidence="1">
    <location>
        <begin position="26"/>
        <end position="106"/>
    </location>
</feature>
<keyword evidence="3" id="KW-1185">Reference proteome</keyword>
<protein>
    <submittedName>
        <fullName evidence="2">Uncharacterized protein</fullName>
    </submittedName>
</protein>